<dbReference type="AlphaFoldDB" id="A0A9W8XUQ7"/>
<gene>
    <name evidence="1" type="ORF">N0V89_000219</name>
</gene>
<comment type="caution">
    <text evidence="1">The sequence shown here is derived from an EMBL/GenBank/DDBJ whole genome shotgun (WGS) entry which is preliminary data.</text>
</comment>
<dbReference type="Proteomes" id="UP001140513">
    <property type="component" value="Unassembled WGS sequence"/>
</dbReference>
<name>A0A9W8XUQ7_9PLEO</name>
<dbReference type="EMBL" id="JAPEUX010000001">
    <property type="protein sequence ID" value="KAJ4359663.1"/>
    <property type="molecule type" value="Genomic_DNA"/>
</dbReference>
<protein>
    <submittedName>
        <fullName evidence="1">Uncharacterized protein</fullName>
    </submittedName>
</protein>
<dbReference type="RefSeq" id="XP_056075865.1">
    <property type="nucleotide sequence ID" value="XM_056209043.1"/>
</dbReference>
<reference evidence="1" key="1">
    <citation type="submission" date="2022-10" db="EMBL/GenBank/DDBJ databases">
        <title>Tapping the CABI collections for fungal endophytes: first genome assemblies for Collariella, Neodidymelliopsis, Ascochyta clinopodiicola, Didymella pomorum, Didymosphaeria variabile, Neocosmospora piperis and Neocucurbitaria cava.</title>
        <authorList>
            <person name="Hill R."/>
        </authorList>
    </citation>
    <scope>NUCLEOTIDE SEQUENCE</scope>
    <source>
        <strain evidence="1">IMI 356815</strain>
    </source>
</reference>
<organism evidence="1 2">
    <name type="scientific">Didymosphaeria variabile</name>
    <dbReference type="NCBI Taxonomy" id="1932322"/>
    <lineage>
        <taxon>Eukaryota</taxon>
        <taxon>Fungi</taxon>
        <taxon>Dikarya</taxon>
        <taxon>Ascomycota</taxon>
        <taxon>Pezizomycotina</taxon>
        <taxon>Dothideomycetes</taxon>
        <taxon>Pleosporomycetidae</taxon>
        <taxon>Pleosporales</taxon>
        <taxon>Massarineae</taxon>
        <taxon>Didymosphaeriaceae</taxon>
        <taxon>Didymosphaeria</taxon>
    </lineage>
</organism>
<proteinExistence type="predicted"/>
<dbReference type="OrthoDB" id="5335493at2759"/>
<evidence type="ECO:0000313" key="2">
    <source>
        <dbReference type="Proteomes" id="UP001140513"/>
    </source>
</evidence>
<evidence type="ECO:0000313" key="1">
    <source>
        <dbReference type="EMBL" id="KAJ4359663.1"/>
    </source>
</evidence>
<accession>A0A9W8XUQ7</accession>
<sequence length="500" mass="57589">MASDAAVYAFEPLPLSLAGYFATVAQAKRCLQELCAQYHKDICEDAHLRCSRHFKKLGFQQHFPYFRSTTKNWFPHGQENYRLKNSYVRLVGLRGGKIGEGAWGDDVDFNVALTTGNGSEMLPIRMNSQSAYNDDDNVLAEIEVYVGYQWVCFSQWLQSTFMPRFNYYSTELTQQQTQAWSRNGKTFRLLDLPREIRDMIYLYAMGKTGSFKLFMMDTVSKDLTHCLPTSKKIGWLGGSTAATDRNTDVKDSLSVLIAPSNSGRLLQERDQICEGDNRLALVFRNKEMCGNRSSYPHLVPLLVNKQVHEEVICAQWKLTTKRVDVFNWQHPWKTKGCLDLIKTYQAHYSLGALGRVQLYLDHYTYARIFPSKGLAYDKAADMIVDFLAALPPIQILEFHFAGWDDEVHEERHSFLMCYKVSIDWYLRTLLGQIRHLIQRGRFNRIVVSGHVKHSTRAMWETIFADEKQGVVHDMAEEMQLIRKAVMGEAAHMVDSLYETT</sequence>
<keyword evidence="2" id="KW-1185">Reference proteome</keyword>
<dbReference type="GeneID" id="80903749"/>